<evidence type="ECO:0000313" key="6">
    <source>
        <dbReference type="Proteomes" id="UP000436822"/>
    </source>
</evidence>
<sequence length="301" mass="33230">MNAASVSRKLQISKFYAEANSHKGFEQNFRSGGSFGVEALRAKMEAYQASTPALPELQLGMGLTKDVIANWNFGDRWLGETTANVGSIIAIPSNVVVDYDVHGSHDLLHIGCPQDTLTRLLEPYGLDPSTVFDSLTQRRFIYNADIKFSMLAIWKESKCANPSSGLLVDAHWQKVISCLLSLADKQPRVVSFGLTHRQLVAIDEFVRENIAKSFATTDLAEIANLPISQFSRDFKEATGFSPYQYVLKQRLAAAQDALAHSQKPLAAIALECGFSSQSHMTDIFRSKLGSTPGTFRYSLEE</sequence>
<name>A0A6N6JLV7_9RHOB</name>
<evidence type="ECO:0000259" key="4">
    <source>
        <dbReference type="PROSITE" id="PS01124"/>
    </source>
</evidence>
<dbReference type="InterPro" id="IPR018060">
    <property type="entry name" value="HTH_AraC"/>
</dbReference>
<evidence type="ECO:0000256" key="2">
    <source>
        <dbReference type="ARBA" id="ARBA00023125"/>
    </source>
</evidence>
<dbReference type="RefSeq" id="WP_159810692.1">
    <property type="nucleotide sequence ID" value="NZ_BLJE01000007.1"/>
</dbReference>
<dbReference type="InterPro" id="IPR009057">
    <property type="entry name" value="Homeodomain-like_sf"/>
</dbReference>
<dbReference type="GO" id="GO:0043565">
    <property type="term" value="F:sequence-specific DNA binding"/>
    <property type="evidence" value="ECO:0007669"/>
    <property type="project" value="InterPro"/>
</dbReference>
<dbReference type="Proteomes" id="UP000436822">
    <property type="component" value="Unassembled WGS sequence"/>
</dbReference>
<dbReference type="GO" id="GO:0003700">
    <property type="term" value="F:DNA-binding transcription factor activity"/>
    <property type="evidence" value="ECO:0007669"/>
    <property type="project" value="InterPro"/>
</dbReference>
<dbReference type="PROSITE" id="PS01124">
    <property type="entry name" value="HTH_ARAC_FAMILY_2"/>
    <property type="match status" value="1"/>
</dbReference>
<dbReference type="Pfam" id="PF12833">
    <property type="entry name" value="HTH_18"/>
    <property type="match status" value="1"/>
</dbReference>
<organism evidence="5 6">
    <name type="scientific">Litoreibacter roseus</name>
    <dbReference type="NCBI Taxonomy" id="2601869"/>
    <lineage>
        <taxon>Bacteria</taxon>
        <taxon>Pseudomonadati</taxon>
        <taxon>Pseudomonadota</taxon>
        <taxon>Alphaproteobacteria</taxon>
        <taxon>Rhodobacterales</taxon>
        <taxon>Roseobacteraceae</taxon>
        <taxon>Litoreibacter</taxon>
    </lineage>
</organism>
<evidence type="ECO:0000256" key="1">
    <source>
        <dbReference type="ARBA" id="ARBA00023015"/>
    </source>
</evidence>
<keyword evidence="1" id="KW-0805">Transcription regulation</keyword>
<comment type="caution">
    <text evidence="5">The sequence shown here is derived from an EMBL/GenBank/DDBJ whole genome shotgun (WGS) entry which is preliminary data.</text>
</comment>
<keyword evidence="6" id="KW-1185">Reference proteome</keyword>
<reference evidence="5 6" key="1">
    <citation type="submission" date="2019-12" db="EMBL/GenBank/DDBJ databases">
        <title>Litoreibacter badius sp. nov., a novel bacteriochlorophyll a-containing bacterium in the genus Litoreibacter.</title>
        <authorList>
            <person name="Kanamuro M."/>
            <person name="Takabe Y."/>
            <person name="Mori K."/>
            <person name="Takaichi S."/>
            <person name="Hanada S."/>
        </authorList>
    </citation>
    <scope>NUCLEOTIDE SEQUENCE [LARGE SCALE GENOMIC DNA]</scope>
    <source>
        <strain evidence="5 6">K6</strain>
    </source>
</reference>
<keyword evidence="3" id="KW-0804">Transcription</keyword>
<feature type="domain" description="HTH araC/xylS-type" evidence="4">
    <location>
        <begin position="200"/>
        <end position="298"/>
    </location>
</feature>
<dbReference type="InterPro" id="IPR050204">
    <property type="entry name" value="AraC_XylS_family_regulators"/>
</dbReference>
<gene>
    <name evidence="5" type="ORF">KIN_41390</name>
</gene>
<protein>
    <recommendedName>
        <fullName evidence="4">HTH araC/xylS-type domain-containing protein</fullName>
    </recommendedName>
</protein>
<evidence type="ECO:0000313" key="5">
    <source>
        <dbReference type="EMBL" id="GFE67065.1"/>
    </source>
</evidence>
<proteinExistence type="predicted"/>
<dbReference type="EMBL" id="BLJE01000007">
    <property type="protein sequence ID" value="GFE67065.1"/>
    <property type="molecule type" value="Genomic_DNA"/>
</dbReference>
<dbReference type="OrthoDB" id="9793400at2"/>
<keyword evidence="2" id="KW-0238">DNA-binding</keyword>
<dbReference type="AlphaFoldDB" id="A0A6N6JLV7"/>
<accession>A0A6N6JLV7</accession>
<dbReference type="SUPFAM" id="SSF46689">
    <property type="entry name" value="Homeodomain-like"/>
    <property type="match status" value="2"/>
</dbReference>
<dbReference type="SMART" id="SM00342">
    <property type="entry name" value="HTH_ARAC"/>
    <property type="match status" value="1"/>
</dbReference>
<evidence type="ECO:0000256" key="3">
    <source>
        <dbReference type="ARBA" id="ARBA00023163"/>
    </source>
</evidence>
<dbReference type="Gene3D" id="1.10.10.60">
    <property type="entry name" value="Homeodomain-like"/>
    <property type="match status" value="1"/>
</dbReference>
<dbReference type="PANTHER" id="PTHR46796:SF6">
    <property type="entry name" value="ARAC SUBFAMILY"/>
    <property type="match status" value="1"/>
</dbReference>
<dbReference type="PANTHER" id="PTHR46796">
    <property type="entry name" value="HTH-TYPE TRANSCRIPTIONAL ACTIVATOR RHAS-RELATED"/>
    <property type="match status" value="1"/>
</dbReference>